<dbReference type="PIRSF" id="PIRSF004950">
    <property type="entry name" value="Mmb_sulf_HI0842"/>
    <property type="match status" value="1"/>
</dbReference>
<evidence type="ECO:0000313" key="4">
    <source>
        <dbReference type="EMBL" id="SUB84508.1"/>
    </source>
</evidence>
<evidence type="ECO:0000256" key="1">
    <source>
        <dbReference type="SAM" id="Phobius"/>
    </source>
</evidence>
<organism evidence="4 5">
    <name type="scientific">Prevotella disiens</name>
    <dbReference type="NCBI Taxonomy" id="28130"/>
    <lineage>
        <taxon>Bacteria</taxon>
        <taxon>Pseudomonadati</taxon>
        <taxon>Bacteroidota</taxon>
        <taxon>Bacteroidia</taxon>
        <taxon>Bacteroidales</taxon>
        <taxon>Prevotellaceae</taxon>
        <taxon>Prevotella</taxon>
    </lineage>
</organism>
<dbReference type="SUPFAM" id="SSF53649">
    <property type="entry name" value="Alkaline phosphatase-like"/>
    <property type="match status" value="1"/>
</dbReference>
<dbReference type="InterPro" id="IPR024588">
    <property type="entry name" value="YejM_N"/>
</dbReference>
<dbReference type="PANTHER" id="PTHR43751">
    <property type="entry name" value="SULFATASE"/>
    <property type="match status" value="1"/>
</dbReference>
<dbReference type="InterPro" id="IPR000917">
    <property type="entry name" value="Sulfatase_N"/>
</dbReference>
<protein>
    <submittedName>
        <fullName evidence="4">Inner membrane protein yejM</fullName>
    </submittedName>
</protein>
<name>A0A379DVK1_9BACT</name>
<feature type="transmembrane region" description="Helical" evidence="1">
    <location>
        <begin position="112"/>
        <end position="135"/>
    </location>
</feature>
<dbReference type="EMBL" id="UGTL01000001">
    <property type="protein sequence ID" value="SUB84508.1"/>
    <property type="molecule type" value="Genomic_DNA"/>
</dbReference>
<dbReference type="Proteomes" id="UP000254072">
    <property type="component" value="Unassembled WGS sequence"/>
</dbReference>
<dbReference type="CDD" id="cd16148">
    <property type="entry name" value="sulfatase_like"/>
    <property type="match status" value="1"/>
</dbReference>
<evidence type="ECO:0000259" key="2">
    <source>
        <dbReference type="Pfam" id="PF00884"/>
    </source>
</evidence>
<feature type="domain" description="Sulfatase N-terminal" evidence="2">
    <location>
        <begin position="285"/>
        <end position="563"/>
    </location>
</feature>
<dbReference type="AlphaFoldDB" id="A0A379DVK1"/>
<feature type="transmembrane region" description="Helical" evidence="1">
    <location>
        <begin position="74"/>
        <end position="100"/>
    </location>
</feature>
<feature type="transmembrane region" description="Helical" evidence="1">
    <location>
        <begin position="155"/>
        <end position="188"/>
    </location>
</feature>
<feature type="transmembrane region" description="Helical" evidence="1">
    <location>
        <begin position="41"/>
        <end position="62"/>
    </location>
</feature>
<dbReference type="InterPro" id="IPR017850">
    <property type="entry name" value="Alkaline_phosphatase_core_sf"/>
</dbReference>
<dbReference type="InterPro" id="IPR052701">
    <property type="entry name" value="GAG_Ulvan_Degrading_Sulfatases"/>
</dbReference>
<reference evidence="4 5" key="1">
    <citation type="submission" date="2018-06" db="EMBL/GenBank/DDBJ databases">
        <authorList>
            <consortium name="Pathogen Informatics"/>
            <person name="Doyle S."/>
        </authorList>
    </citation>
    <scope>NUCLEOTIDE SEQUENCE [LARGE SCALE GENOMIC DNA]</scope>
    <source>
        <strain evidence="4 5">NCTC11157</strain>
    </source>
</reference>
<keyword evidence="1" id="KW-0812">Transmembrane</keyword>
<keyword evidence="1" id="KW-0472">Membrane</keyword>
<dbReference type="PANTHER" id="PTHR43751:SF3">
    <property type="entry name" value="SULFATASE N-TERMINAL DOMAIN-CONTAINING PROTEIN"/>
    <property type="match status" value="1"/>
</dbReference>
<feature type="domain" description="Inner membrane protein YejM N-terminal" evidence="3">
    <location>
        <begin position="37"/>
        <end position="276"/>
    </location>
</feature>
<dbReference type="InterPro" id="IPR012159">
    <property type="entry name" value="YejM-like"/>
</dbReference>
<sequence>MLRAILYSLFFYKYTGFTRYINGLQIQITMKAILKSALKQGFIYAFLASMALAFVFFVYIFNGQNLDFMDFTGWVYYATSCFTHAAIIMFVPYIALFLPLIFCKIKPQIANILLTIVYSFIFILAISNSFVYNIYHFHINGLVIKMLTSSGASDIFVFSTSMYVKAFVIILGLIALSSALCWLSYWIESRIRIKGFYRKMLLPILLVALISQSIHIYGGATMKTSVVESTEVIPYYFPIRMNSFLSKLGIVDKNKLNQIRFQNSETAVIYPLHSLKIKPVKQKLNVVILCIDSWNKRTMNEECTPYIYRFAQKAENFTQHLSSSNATSGGIFGMFTGVSAYYWKSFDFGNVQPVMVEQLLKAGYKVQAYPSATLEYPPFAKLLFKNVKGLNIKTEGKTPYDRDIQITKNFLSDLEKYDGKQPFFSFVFYDLPHAMEMPKEKLNKFKPTWETPDYMALNNDTDPTPFFNLYKNCVAQVDQLIGSILTRMEQKGMLENTLIIITGDHSQEFNENHNNYWGHASNYSQWQTAVPMIYYAPKCKPGKRNYRTTHYDISPTILQQTIGVQNPTSDYSMGKNLHDSASRDWHLVGSDLYYAFILNDGTIVEKQGTGNIKIMDKQMNTISDYPLDARKLNQVIMNMNRFFKK</sequence>
<accession>A0A379DVK1</accession>
<dbReference type="Gene3D" id="3.40.720.10">
    <property type="entry name" value="Alkaline Phosphatase, subunit A"/>
    <property type="match status" value="1"/>
</dbReference>
<evidence type="ECO:0000259" key="3">
    <source>
        <dbReference type="Pfam" id="PF11893"/>
    </source>
</evidence>
<dbReference type="Pfam" id="PF11893">
    <property type="entry name" value="DUF3413"/>
    <property type="match status" value="1"/>
</dbReference>
<feature type="transmembrane region" description="Helical" evidence="1">
    <location>
        <begin position="200"/>
        <end position="220"/>
    </location>
</feature>
<dbReference type="Pfam" id="PF00884">
    <property type="entry name" value="Sulfatase"/>
    <property type="match status" value="1"/>
</dbReference>
<evidence type="ECO:0000313" key="5">
    <source>
        <dbReference type="Proteomes" id="UP000254072"/>
    </source>
</evidence>
<proteinExistence type="predicted"/>
<gene>
    <name evidence="4" type="primary">yejM</name>
    <name evidence="4" type="ORF">NCTC11157_00211</name>
</gene>
<keyword evidence="1" id="KW-1133">Transmembrane helix</keyword>